<comment type="caution">
    <text evidence="6">The sequence shown here is derived from an EMBL/GenBank/DDBJ whole genome shotgun (WGS) entry which is preliminary data.</text>
</comment>
<name>A0ABP6P907_9ACTN</name>
<sequence length="293" mass="32169">MQVPAQQDYRSRAIAVEARGVSVEYDLSREKSTLIALEDFNLEVREGEFLAIVGPSGCGKSTFLNVVAGLVEPAAGEIKVYGKPVTGPEPDRAVVFQDYALMPWRTVEKNVRFGLEMQGRVDSTTKDKVAHYIKMVGLSGFENSYPRELSGGMRQRVGLARALVTEPRLLLMDEPFAAVDAMTREIMQEELTKIVATTGQPIIFITHGVDEAVTLADRIAVVTNRPGRIKEIIEVDLPRPRSRASRQLPEFQALRERVWQLLSSEHPERSEAEMAVSAAAGHHATDAGSGGGI</sequence>
<dbReference type="SUPFAM" id="SSF52540">
    <property type="entry name" value="P-loop containing nucleoside triphosphate hydrolases"/>
    <property type="match status" value="1"/>
</dbReference>
<dbReference type="PROSITE" id="PS00211">
    <property type="entry name" value="ABC_TRANSPORTER_1"/>
    <property type="match status" value="1"/>
</dbReference>
<evidence type="ECO:0000256" key="4">
    <source>
        <dbReference type="SAM" id="MobiDB-lite"/>
    </source>
</evidence>
<dbReference type="SMART" id="SM00382">
    <property type="entry name" value="AAA"/>
    <property type="match status" value="1"/>
</dbReference>
<keyword evidence="3 6" id="KW-0067">ATP-binding</keyword>
<dbReference type="CDD" id="cd03293">
    <property type="entry name" value="ABC_NrtD_SsuB_transporters"/>
    <property type="match status" value="1"/>
</dbReference>
<dbReference type="InterPro" id="IPR003439">
    <property type="entry name" value="ABC_transporter-like_ATP-bd"/>
</dbReference>
<protein>
    <submittedName>
        <fullName evidence="6">ABC transporter ATP-binding protein</fullName>
    </submittedName>
</protein>
<dbReference type="InterPro" id="IPR050166">
    <property type="entry name" value="ABC_transporter_ATP-bind"/>
</dbReference>
<gene>
    <name evidence="6" type="ORF">GCM10010531_22790</name>
</gene>
<evidence type="ECO:0000256" key="2">
    <source>
        <dbReference type="ARBA" id="ARBA00022741"/>
    </source>
</evidence>
<reference evidence="7" key="1">
    <citation type="journal article" date="2019" name="Int. J. Syst. Evol. Microbiol.">
        <title>The Global Catalogue of Microorganisms (GCM) 10K type strain sequencing project: providing services to taxonomists for standard genome sequencing and annotation.</title>
        <authorList>
            <consortium name="The Broad Institute Genomics Platform"/>
            <consortium name="The Broad Institute Genome Sequencing Center for Infectious Disease"/>
            <person name="Wu L."/>
            <person name="Ma J."/>
        </authorList>
    </citation>
    <scope>NUCLEOTIDE SEQUENCE [LARGE SCALE GENOMIC DNA]</scope>
    <source>
        <strain evidence="7">JCM 15614</strain>
    </source>
</reference>
<proteinExistence type="predicted"/>
<dbReference type="Proteomes" id="UP001499924">
    <property type="component" value="Unassembled WGS sequence"/>
</dbReference>
<evidence type="ECO:0000256" key="1">
    <source>
        <dbReference type="ARBA" id="ARBA00022448"/>
    </source>
</evidence>
<dbReference type="PANTHER" id="PTHR42788">
    <property type="entry name" value="TAURINE IMPORT ATP-BINDING PROTEIN-RELATED"/>
    <property type="match status" value="1"/>
</dbReference>
<dbReference type="InterPro" id="IPR003593">
    <property type="entry name" value="AAA+_ATPase"/>
</dbReference>
<evidence type="ECO:0000313" key="6">
    <source>
        <dbReference type="EMBL" id="GAA3169175.1"/>
    </source>
</evidence>
<evidence type="ECO:0000259" key="5">
    <source>
        <dbReference type="PROSITE" id="PS50893"/>
    </source>
</evidence>
<dbReference type="Gene3D" id="3.40.50.300">
    <property type="entry name" value="P-loop containing nucleotide triphosphate hydrolases"/>
    <property type="match status" value="1"/>
</dbReference>
<dbReference type="InterPro" id="IPR027417">
    <property type="entry name" value="P-loop_NTPase"/>
</dbReference>
<feature type="domain" description="ABC transporter" evidence="5">
    <location>
        <begin position="18"/>
        <end position="249"/>
    </location>
</feature>
<dbReference type="PANTHER" id="PTHR42788:SF13">
    <property type="entry name" value="ALIPHATIC SULFONATES IMPORT ATP-BINDING PROTEIN SSUB"/>
    <property type="match status" value="1"/>
</dbReference>
<dbReference type="PROSITE" id="PS50893">
    <property type="entry name" value="ABC_TRANSPORTER_2"/>
    <property type="match status" value="1"/>
</dbReference>
<feature type="region of interest" description="Disordered" evidence="4">
    <location>
        <begin position="270"/>
        <end position="293"/>
    </location>
</feature>
<keyword evidence="1" id="KW-0813">Transport</keyword>
<evidence type="ECO:0000256" key="3">
    <source>
        <dbReference type="ARBA" id="ARBA00022840"/>
    </source>
</evidence>
<accession>A0ABP6P907</accession>
<evidence type="ECO:0000313" key="7">
    <source>
        <dbReference type="Proteomes" id="UP001499924"/>
    </source>
</evidence>
<organism evidence="6 7">
    <name type="scientific">Blastococcus jejuensis</name>
    <dbReference type="NCBI Taxonomy" id="351224"/>
    <lineage>
        <taxon>Bacteria</taxon>
        <taxon>Bacillati</taxon>
        <taxon>Actinomycetota</taxon>
        <taxon>Actinomycetes</taxon>
        <taxon>Geodermatophilales</taxon>
        <taxon>Geodermatophilaceae</taxon>
        <taxon>Blastococcus</taxon>
    </lineage>
</organism>
<keyword evidence="2" id="KW-0547">Nucleotide-binding</keyword>
<dbReference type="InterPro" id="IPR017871">
    <property type="entry name" value="ABC_transporter-like_CS"/>
</dbReference>
<dbReference type="GO" id="GO:0005524">
    <property type="term" value="F:ATP binding"/>
    <property type="evidence" value="ECO:0007669"/>
    <property type="project" value="UniProtKB-KW"/>
</dbReference>
<dbReference type="Pfam" id="PF00005">
    <property type="entry name" value="ABC_tran"/>
    <property type="match status" value="1"/>
</dbReference>
<keyword evidence="7" id="KW-1185">Reference proteome</keyword>
<dbReference type="EMBL" id="BAAAVV010000004">
    <property type="protein sequence ID" value="GAA3169175.1"/>
    <property type="molecule type" value="Genomic_DNA"/>
</dbReference>